<gene>
    <name evidence="2" type="ORF">LR48_Vigan11g132600</name>
</gene>
<evidence type="ECO:0000313" key="3">
    <source>
        <dbReference type="Proteomes" id="UP000053144"/>
    </source>
</evidence>
<dbReference type="AlphaFoldDB" id="A0A0L9VTV3"/>
<evidence type="ECO:0000313" key="2">
    <source>
        <dbReference type="EMBL" id="KOM58292.1"/>
    </source>
</evidence>
<evidence type="ECO:0000256" key="1">
    <source>
        <dbReference type="SAM" id="MobiDB-lite"/>
    </source>
</evidence>
<proteinExistence type="predicted"/>
<dbReference type="Proteomes" id="UP000053144">
    <property type="component" value="Chromosome 11"/>
</dbReference>
<sequence>MADLPEDSRNSSHSSNDHGNGKGMEDSVHSAANGTSSSASGTAEDKRNFAVRGIDYGE</sequence>
<feature type="region of interest" description="Disordered" evidence="1">
    <location>
        <begin position="1"/>
        <end position="58"/>
    </location>
</feature>
<accession>A0A0L9VTV3</accession>
<reference evidence="3" key="1">
    <citation type="journal article" date="2015" name="Proc. Natl. Acad. Sci. U.S.A.">
        <title>Genome sequencing of adzuki bean (Vigna angularis) provides insight into high starch and low fat accumulation and domestication.</title>
        <authorList>
            <person name="Yang K."/>
            <person name="Tian Z."/>
            <person name="Chen C."/>
            <person name="Luo L."/>
            <person name="Zhao B."/>
            <person name="Wang Z."/>
            <person name="Yu L."/>
            <person name="Li Y."/>
            <person name="Sun Y."/>
            <person name="Li W."/>
            <person name="Chen Y."/>
            <person name="Li Y."/>
            <person name="Zhang Y."/>
            <person name="Ai D."/>
            <person name="Zhao J."/>
            <person name="Shang C."/>
            <person name="Ma Y."/>
            <person name="Wu B."/>
            <person name="Wang M."/>
            <person name="Gao L."/>
            <person name="Sun D."/>
            <person name="Zhang P."/>
            <person name="Guo F."/>
            <person name="Wang W."/>
            <person name="Li Y."/>
            <person name="Wang J."/>
            <person name="Varshney R.K."/>
            <person name="Wang J."/>
            <person name="Ling H.Q."/>
            <person name="Wan P."/>
        </authorList>
    </citation>
    <scope>NUCLEOTIDE SEQUENCE</scope>
    <source>
        <strain evidence="3">cv. Jingnong 6</strain>
    </source>
</reference>
<feature type="compositionally biased region" description="Basic and acidic residues" evidence="1">
    <location>
        <begin position="1"/>
        <end position="28"/>
    </location>
</feature>
<protein>
    <submittedName>
        <fullName evidence="2">Uncharacterized protein</fullName>
    </submittedName>
</protein>
<dbReference type="Gramene" id="KOM58292">
    <property type="protein sequence ID" value="KOM58292"/>
    <property type="gene ID" value="LR48_Vigan11g132600"/>
</dbReference>
<feature type="compositionally biased region" description="Low complexity" evidence="1">
    <location>
        <begin position="30"/>
        <end position="42"/>
    </location>
</feature>
<organism evidence="2 3">
    <name type="scientific">Phaseolus angularis</name>
    <name type="common">Azuki bean</name>
    <name type="synonym">Vigna angularis</name>
    <dbReference type="NCBI Taxonomy" id="3914"/>
    <lineage>
        <taxon>Eukaryota</taxon>
        <taxon>Viridiplantae</taxon>
        <taxon>Streptophyta</taxon>
        <taxon>Embryophyta</taxon>
        <taxon>Tracheophyta</taxon>
        <taxon>Spermatophyta</taxon>
        <taxon>Magnoliopsida</taxon>
        <taxon>eudicotyledons</taxon>
        <taxon>Gunneridae</taxon>
        <taxon>Pentapetalae</taxon>
        <taxon>rosids</taxon>
        <taxon>fabids</taxon>
        <taxon>Fabales</taxon>
        <taxon>Fabaceae</taxon>
        <taxon>Papilionoideae</taxon>
        <taxon>50 kb inversion clade</taxon>
        <taxon>NPAAA clade</taxon>
        <taxon>indigoferoid/millettioid clade</taxon>
        <taxon>Phaseoleae</taxon>
        <taxon>Vigna</taxon>
    </lineage>
</organism>
<name>A0A0L9VTV3_PHAAN</name>
<dbReference type="EMBL" id="CM003381">
    <property type="protein sequence ID" value="KOM58292.1"/>
    <property type="molecule type" value="Genomic_DNA"/>
</dbReference>